<sequence>MDNAFDISDEAILADATAFLAEATESQKKKLCRFLREHPRRVTLDSIFPEKELSLRLELIGELRRRLQQDFGTSEEPFHFSNIQIAALSLMSVETLQDLRQDASFMMTDSTLYYHLPFLVHGTFPAARNIFAAMVTQIASKSIYRNNQGHEKCFLKDLRVCVLTGTTYAIPCYIAPVGLTTSHMNMDTVTDSIFLSKLMGDVGVQIGRIMATDSLGAFNKSWNMLCLHPTLCKWWSECLFGLRYLDMATNDDGSTAIQIQFNWMPRNEVEPDLRVEPAYDGAIDAMLQITVTDEQRDFFYYLSSGASFEVTVDNREEALKMKAALEFQWVAVRLAAMSGFARFWKWELELDSYEDEIDEDDEDNRDLDLY</sequence>
<dbReference type="Proteomes" id="UP001273209">
    <property type="component" value="Unassembled WGS sequence"/>
</dbReference>
<name>A0AAE1IID0_9HYPO</name>
<accession>A0AAE1IID0</accession>
<evidence type="ECO:0000313" key="2">
    <source>
        <dbReference type="Proteomes" id="UP001273209"/>
    </source>
</evidence>
<keyword evidence="2" id="KW-1185">Reference proteome</keyword>
<organism evidence="1 2">
    <name type="scientific">Trichoderma aggressivum f. europaeum</name>
    <dbReference type="NCBI Taxonomy" id="173218"/>
    <lineage>
        <taxon>Eukaryota</taxon>
        <taxon>Fungi</taxon>
        <taxon>Dikarya</taxon>
        <taxon>Ascomycota</taxon>
        <taxon>Pezizomycotina</taxon>
        <taxon>Sordariomycetes</taxon>
        <taxon>Hypocreomycetidae</taxon>
        <taxon>Hypocreales</taxon>
        <taxon>Hypocreaceae</taxon>
        <taxon>Trichoderma</taxon>
    </lineage>
</organism>
<dbReference type="RefSeq" id="XP_062756998.1">
    <property type="nucleotide sequence ID" value="XM_062898329.1"/>
</dbReference>
<evidence type="ECO:0000313" key="1">
    <source>
        <dbReference type="EMBL" id="KAK4077011.1"/>
    </source>
</evidence>
<protein>
    <recommendedName>
        <fullName evidence="3">HNH nuclease domain-containing protein</fullName>
    </recommendedName>
</protein>
<comment type="caution">
    <text evidence="1">The sequence shown here is derived from an EMBL/GenBank/DDBJ whole genome shotgun (WGS) entry which is preliminary data.</text>
</comment>
<dbReference type="AlphaFoldDB" id="A0AAE1IID0"/>
<gene>
    <name evidence="1" type="ORF">Triagg1_3978</name>
</gene>
<dbReference type="EMBL" id="JAWRVG010000012">
    <property type="protein sequence ID" value="KAK4077011.1"/>
    <property type="molecule type" value="Genomic_DNA"/>
</dbReference>
<proteinExistence type="predicted"/>
<dbReference type="GeneID" id="87918234"/>
<reference evidence="1" key="1">
    <citation type="submission" date="2023-11" db="EMBL/GenBank/DDBJ databases">
        <title>The genome sequences of three competitors of mushroom-forming fungi.</title>
        <authorList>
            <person name="Beijen E."/>
            <person name="Ohm R.A."/>
        </authorList>
    </citation>
    <scope>NUCLEOTIDE SEQUENCE</scope>
    <source>
        <strain evidence="1">CBS 100526</strain>
    </source>
</reference>
<evidence type="ECO:0008006" key="3">
    <source>
        <dbReference type="Google" id="ProtNLM"/>
    </source>
</evidence>